<evidence type="ECO:0008006" key="3">
    <source>
        <dbReference type="Google" id="ProtNLM"/>
    </source>
</evidence>
<accession>A0ABS4PMR6</accession>
<name>A0ABS4PMR6_9PSEU</name>
<gene>
    <name evidence="1" type="ORF">JOM49_002247</name>
</gene>
<dbReference type="EMBL" id="JAGGMS010000001">
    <property type="protein sequence ID" value="MBP2180721.1"/>
    <property type="molecule type" value="Genomic_DNA"/>
</dbReference>
<dbReference type="Proteomes" id="UP000741013">
    <property type="component" value="Unassembled WGS sequence"/>
</dbReference>
<comment type="caution">
    <text evidence="1">The sequence shown here is derived from an EMBL/GenBank/DDBJ whole genome shotgun (WGS) entry which is preliminary data.</text>
</comment>
<evidence type="ECO:0000313" key="2">
    <source>
        <dbReference type="Proteomes" id="UP000741013"/>
    </source>
</evidence>
<protein>
    <recommendedName>
        <fullName evidence="3">Excreted virulence factor EspC, type VII ESX diderm</fullName>
    </recommendedName>
</protein>
<dbReference type="Gene3D" id="1.10.287.1060">
    <property type="entry name" value="ESAT-6-like"/>
    <property type="match status" value="1"/>
</dbReference>
<evidence type="ECO:0000313" key="1">
    <source>
        <dbReference type="EMBL" id="MBP2180721.1"/>
    </source>
</evidence>
<reference evidence="1 2" key="1">
    <citation type="submission" date="2021-03" db="EMBL/GenBank/DDBJ databases">
        <title>Sequencing the genomes of 1000 actinobacteria strains.</title>
        <authorList>
            <person name="Klenk H.-P."/>
        </authorList>
    </citation>
    <scope>NUCLEOTIDE SEQUENCE [LARGE SCALE GENOMIC DNA]</scope>
    <source>
        <strain evidence="1 2">DSM 45510</strain>
    </source>
</reference>
<organism evidence="1 2">
    <name type="scientific">Amycolatopsis magusensis</name>
    <dbReference type="NCBI Taxonomy" id="882444"/>
    <lineage>
        <taxon>Bacteria</taxon>
        <taxon>Bacillati</taxon>
        <taxon>Actinomycetota</taxon>
        <taxon>Actinomycetes</taxon>
        <taxon>Pseudonocardiales</taxon>
        <taxon>Pseudonocardiaceae</taxon>
        <taxon>Amycolatopsis</taxon>
    </lineage>
</organism>
<keyword evidence="2" id="KW-1185">Reference proteome</keyword>
<proteinExistence type="predicted"/>
<sequence length="101" mass="10401">MTGFQADAERLRAKAAEFEGFAERARLIAADLEWALEATGEAWGTDTPGQSFAASHAAPAAETRALVRGLSARLGAWGTKFSAAAGEYTGADAAAAEELNG</sequence>
<dbReference type="RefSeq" id="WP_209664231.1">
    <property type="nucleotide sequence ID" value="NZ_JAGGMS010000001.1"/>
</dbReference>